<feature type="compositionally biased region" description="Basic and acidic residues" evidence="1">
    <location>
        <begin position="882"/>
        <end position="896"/>
    </location>
</feature>
<comment type="caution">
    <text evidence="2">The sequence shown here is derived from an EMBL/GenBank/DDBJ whole genome shotgun (WGS) entry which is preliminary data.</text>
</comment>
<dbReference type="AlphaFoldDB" id="A0A8X7SX12"/>
<accession>A0A8X7SX12</accession>
<protein>
    <submittedName>
        <fullName evidence="2">Uncharacterized protein</fullName>
    </submittedName>
</protein>
<name>A0A8X7SX12_9BASI</name>
<feature type="region of interest" description="Disordered" evidence="1">
    <location>
        <begin position="869"/>
        <end position="932"/>
    </location>
</feature>
<feature type="compositionally biased region" description="Polar residues" evidence="1">
    <location>
        <begin position="774"/>
        <end position="783"/>
    </location>
</feature>
<evidence type="ECO:0000313" key="2">
    <source>
        <dbReference type="EMBL" id="KAE8248243.1"/>
    </source>
</evidence>
<organism evidence="2 3">
    <name type="scientific">Tilletia controversa</name>
    <name type="common">dwarf bunt fungus</name>
    <dbReference type="NCBI Taxonomy" id="13291"/>
    <lineage>
        <taxon>Eukaryota</taxon>
        <taxon>Fungi</taxon>
        <taxon>Dikarya</taxon>
        <taxon>Basidiomycota</taxon>
        <taxon>Ustilaginomycotina</taxon>
        <taxon>Exobasidiomycetes</taxon>
        <taxon>Tilletiales</taxon>
        <taxon>Tilletiaceae</taxon>
        <taxon>Tilletia</taxon>
    </lineage>
</organism>
<dbReference type="Proteomes" id="UP000077684">
    <property type="component" value="Unassembled WGS sequence"/>
</dbReference>
<feature type="region of interest" description="Disordered" evidence="1">
    <location>
        <begin position="205"/>
        <end position="224"/>
    </location>
</feature>
<dbReference type="EMBL" id="LWDE02000373">
    <property type="protein sequence ID" value="KAE8248243.1"/>
    <property type="molecule type" value="Genomic_DNA"/>
</dbReference>
<feature type="compositionally biased region" description="Low complexity" evidence="1">
    <location>
        <begin position="911"/>
        <end position="930"/>
    </location>
</feature>
<feature type="region of interest" description="Disordered" evidence="1">
    <location>
        <begin position="724"/>
        <end position="784"/>
    </location>
</feature>
<proteinExistence type="predicted"/>
<evidence type="ECO:0000256" key="1">
    <source>
        <dbReference type="SAM" id="MobiDB-lite"/>
    </source>
</evidence>
<evidence type="ECO:0000313" key="3">
    <source>
        <dbReference type="Proteomes" id="UP000077684"/>
    </source>
</evidence>
<reference evidence="2" key="2">
    <citation type="journal article" date="2019" name="IMA Fungus">
        <title>Genome sequencing and comparison of five Tilletia species to identify candidate genes for the detection of regulated species infecting wheat.</title>
        <authorList>
            <person name="Nguyen H.D.T."/>
            <person name="Sultana T."/>
            <person name="Kesanakurti P."/>
            <person name="Hambleton S."/>
        </authorList>
    </citation>
    <scope>NUCLEOTIDE SEQUENCE</scope>
    <source>
        <strain evidence="2">DAOMC 236426</strain>
    </source>
</reference>
<keyword evidence="3" id="KW-1185">Reference proteome</keyword>
<feature type="compositionally biased region" description="Low complexity" evidence="1">
    <location>
        <begin position="205"/>
        <end position="220"/>
    </location>
</feature>
<gene>
    <name evidence="2" type="ORF">A4X06_0g3859</name>
</gene>
<feature type="compositionally biased region" description="Acidic residues" evidence="1">
    <location>
        <begin position="731"/>
        <end position="748"/>
    </location>
</feature>
<reference evidence="2" key="1">
    <citation type="submission" date="2016-04" db="EMBL/GenBank/DDBJ databases">
        <authorList>
            <person name="Nguyen H.D."/>
            <person name="Samba Siva P."/>
            <person name="Cullis J."/>
            <person name="Levesque C.A."/>
            <person name="Hambleton S."/>
        </authorList>
    </citation>
    <scope>NUCLEOTIDE SEQUENCE</scope>
    <source>
        <strain evidence="2">DAOMC 236426</strain>
    </source>
</reference>
<sequence>MSSTSTASNGVDATVQPPPAGVQASLAGQVQESLQWLYAFTMTRLVEDQIELMRKRLLNLPRFCALPATGYEPDQIKFAVEPNPNLRTAAAAGLFTPLLENWGLGMSIARVAQCFDVEGILWRDDVVQILQSLASPDPSLQAQHHELDLGSVRTRILSNLRALEQSIRKATRIHPREIAIDAKPEDDPRCNLLLPFTFPVTPSGSAGCKAAPSPSASSPSDPYPRPYYEHSPLSIVQRWDEVFNRVIELKTHGSLSDDPGWDSIPFASKKSQKSGRDKWDKKLRISIETCEENFGDLEKQLLRSDIGGPTAKMLSLIDSNALLQIFIKLIPTMSPPQAASSADTTSKQVKESSLPPSFSLCTIFSTYIHQGPSGYREAPRALFSQLYGPPIDFLPFLDSTRTPALDKTFDGLEGVIFPTQREERISVEKRNALARAAQSARDLARAHVGLPALGLIVRNEIMRSVRESANAAFLAASSSASTTGANAHPRLEHALQSWKVLSSELKRQAEADRLSAVVRAQANEDFRSKEDGDRSLEEGWARAVSNALDISTCDHWAPSSKGGEVAGTIGQAKAAASSSSMSPPILEKEAGLIGGVLVDPGLDLNVAAALLKLERGGEEVVRAATTALGLLAAQQPPAEGTAASVADDIPLPLIDESTGPAEVLDAAAFWLGGGCRSVIPMEKYDPGYYGAGYAFGSSRITQDIRFAERRERRLARRLAKEQGVKGRVDDNLEEEDGDDEEDSADEDEGERKDRNAAPLWHEDEDDEPAAGTWTVRSNLGETETQARERVRLQRLAIREARGEIRSRLIDLLGTQLGSTAGSAADVVTPGLPKSLLAPGRTRSREAWEELKWKALVRQGKGLMGVLQARARGDNSAEEADEDGGKESVRDGQERAMESAGEESEEQGGQGDQQEQRSGSTATSIAGASSSKTVEELGKLARKDFEAALALDPASAKVPRSELEVLEGMLAGLRVGDGETAAN</sequence>